<evidence type="ECO:0008006" key="4">
    <source>
        <dbReference type="Google" id="ProtNLM"/>
    </source>
</evidence>
<protein>
    <recommendedName>
        <fullName evidence="4">MARVEL domain-containing protein</fullName>
    </recommendedName>
</protein>
<dbReference type="EMBL" id="CAACVG010006746">
    <property type="protein sequence ID" value="VEN41400.1"/>
    <property type="molecule type" value="Genomic_DNA"/>
</dbReference>
<keyword evidence="1" id="KW-0472">Membrane</keyword>
<reference evidence="2 3" key="1">
    <citation type="submission" date="2019-01" db="EMBL/GenBank/DDBJ databases">
        <authorList>
            <person name="Sayadi A."/>
        </authorList>
    </citation>
    <scope>NUCLEOTIDE SEQUENCE [LARGE SCALE GENOMIC DNA]</scope>
</reference>
<organism evidence="2 3">
    <name type="scientific">Callosobruchus maculatus</name>
    <name type="common">Southern cowpea weevil</name>
    <name type="synonym">Pulse bruchid</name>
    <dbReference type="NCBI Taxonomy" id="64391"/>
    <lineage>
        <taxon>Eukaryota</taxon>
        <taxon>Metazoa</taxon>
        <taxon>Ecdysozoa</taxon>
        <taxon>Arthropoda</taxon>
        <taxon>Hexapoda</taxon>
        <taxon>Insecta</taxon>
        <taxon>Pterygota</taxon>
        <taxon>Neoptera</taxon>
        <taxon>Endopterygota</taxon>
        <taxon>Coleoptera</taxon>
        <taxon>Polyphaga</taxon>
        <taxon>Cucujiformia</taxon>
        <taxon>Chrysomeloidea</taxon>
        <taxon>Chrysomelidae</taxon>
        <taxon>Bruchinae</taxon>
        <taxon>Bruchini</taxon>
        <taxon>Callosobruchus</taxon>
    </lineage>
</organism>
<keyword evidence="1" id="KW-0812">Transmembrane</keyword>
<feature type="transmembrane region" description="Helical" evidence="1">
    <location>
        <begin position="16"/>
        <end position="39"/>
    </location>
</feature>
<dbReference type="AlphaFoldDB" id="A0A653C0L8"/>
<feature type="transmembrane region" description="Helical" evidence="1">
    <location>
        <begin position="84"/>
        <end position="103"/>
    </location>
</feature>
<evidence type="ECO:0000313" key="3">
    <source>
        <dbReference type="Proteomes" id="UP000410492"/>
    </source>
</evidence>
<accession>A0A653C0L8</accession>
<feature type="transmembrane region" description="Helical" evidence="1">
    <location>
        <begin position="45"/>
        <end position="72"/>
    </location>
</feature>
<feature type="transmembrane region" description="Helical" evidence="1">
    <location>
        <begin position="109"/>
        <end position="127"/>
    </location>
</feature>
<name>A0A653C0L8_CALMS</name>
<proteinExistence type="predicted"/>
<sequence length="146" mass="16514">MKIMSSSTAPASGCSYILSTTAMFKTMEMVFCSLVLIFLKKLYEAELLLILFSSGVTGVSVSAIIYFSSIFFGDRWEFGLRFQWVLLFLLSLLCFTPGVYTVIRYDWSARLISAGSYAIAAGIVYFCDSIQSFREFFYFEQAPDDD</sequence>
<dbReference type="Proteomes" id="UP000410492">
    <property type="component" value="Unassembled WGS sequence"/>
</dbReference>
<gene>
    <name evidence="2" type="ORF">CALMAC_LOCUS5234</name>
</gene>
<evidence type="ECO:0000256" key="1">
    <source>
        <dbReference type="SAM" id="Phobius"/>
    </source>
</evidence>
<keyword evidence="3" id="KW-1185">Reference proteome</keyword>
<keyword evidence="1" id="KW-1133">Transmembrane helix</keyword>
<dbReference type="OrthoDB" id="6748278at2759"/>
<evidence type="ECO:0000313" key="2">
    <source>
        <dbReference type="EMBL" id="VEN41400.1"/>
    </source>
</evidence>